<reference evidence="1 2" key="1">
    <citation type="submission" date="2018-01" db="EMBL/GenBank/DDBJ databases">
        <title>The draft genome of an aniline degradation strain ANB-1.</title>
        <authorList>
            <person name="Zhang L."/>
            <person name="Jiang J."/>
        </authorList>
    </citation>
    <scope>NUCLEOTIDE SEQUENCE [LARGE SCALE GENOMIC DNA]</scope>
    <source>
        <strain evidence="1 2">ANB-1</strain>
    </source>
</reference>
<dbReference type="EMBL" id="POQS01000003">
    <property type="protein sequence ID" value="PND33758.1"/>
    <property type="molecule type" value="Genomic_DNA"/>
</dbReference>
<evidence type="ECO:0000313" key="1">
    <source>
        <dbReference type="EMBL" id="PND33758.1"/>
    </source>
</evidence>
<dbReference type="Proteomes" id="UP000235994">
    <property type="component" value="Unassembled WGS sequence"/>
</dbReference>
<proteinExistence type="predicted"/>
<dbReference type="GeneID" id="92994948"/>
<keyword evidence="2" id="KW-1185">Reference proteome</keyword>
<dbReference type="AlphaFoldDB" id="A0A2N8KJX8"/>
<comment type="caution">
    <text evidence="1">The sequence shown here is derived from an EMBL/GenBank/DDBJ whole genome shotgun (WGS) entry which is preliminary data.</text>
</comment>
<protein>
    <submittedName>
        <fullName evidence="1">Uncharacterized protein</fullName>
    </submittedName>
</protein>
<gene>
    <name evidence="1" type="ORF">C1I89_15085</name>
</gene>
<accession>A0A2N8KJX8</accession>
<name>A0A2N8KJX8_9BURK</name>
<evidence type="ECO:0000313" key="2">
    <source>
        <dbReference type="Proteomes" id="UP000235994"/>
    </source>
</evidence>
<organism evidence="1 2">
    <name type="scientific">Achromobacter pulmonis</name>
    <dbReference type="NCBI Taxonomy" id="1389932"/>
    <lineage>
        <taxon>Bacteria</taxon>
        <taxon>Pseudomonadati</taxon>
        <taxon>Pseudomonadota</taxon>
        <taxon>Betaproteobacteria</taxon>
        <taxon>Burkholderiales</taxon>
        <taxon>Alcaligenaceae</taxon>
        <taxon>Achromobacter</taxon>
    </lineage>
</organism>
<sequence>MPCYTGLTSNGDKFFLCGKLGPHCAAEKCGDVGTNLCDYPVGEGRTCDLPLCDSHAYEVAPNVHYCPGHLVLWQAFRASGREQRELENVVPFKGR</sequence>
<dbReference type="RefSeq" id="WP_060833198.1">
    <property type="nucleotide sequence ID" value="NZ_POQS01000003.1"/>
</dbReference>